<organism evidence="1 2">
    <name type="scientific">Portunus trituberculatus</name>
    <name type="common">Swimming crab</name>
    <name type="synonym">Neptunus trituberculatus</name>
    <dbReference type="NCBI Taxonomy" id="210409"/>
    <lineage>
        <taxon>Eukaryota</taxon>
        <taxon>Metazoa</taxon>
        <taxon>Ecdysozoa</taxon>
        <taxon>Arthropoda</taxon>
        <taxon>Crustacea</taxon>
        <taxon>Multicrustacea</taxon>
        <taxon>Malacostraca</taxon>
        <taxon>Eumalacostraca</taxon>
        <taxon>Eucarida</taxon>
        <taxon>Decapoda</taxon>
        <taxon>Pleocyemata</taxon>
        <taxon>Brachyura</taxon>
        <taxon>Eubrachyura</taxon>
        <taxon>Portunoidea</taxon>
        <taxon>Portunidae</taxon>
        <taxon>Portuninae</taxon>
        <taxon>Portunus</taxon>
    </lineage>
</organism>
<keyword evidence="2" id="KW-1185">Reference proteome</keyword>
<comment type="caution">
    <text evidence="1">The sequence shown here is derived from an EMBL/GenBank/DDBJ whole genome shotgun (WGS) entry which is preliminary data.</text>
</comment>
<reference evidence="1 2" key="1">
    <citation type="submission" date="2019-05" db="EMBL/GenBank/DDBJ databases">
        <title>Another draft genome of Portunus trituberculatus and its Hox gene families provides insights of decapod evolution.</title>
        <authorList>
            <person name="Jeong J.-H."/>
            <person name="Song I."/>
            <person name="Kim S."/>
            <person name="Choi T."/>
            <person name="Kim D."/>
            <person name="Ryu S."/>
            <person name="Kim W."/>
        </authorList>
    </citation>
    <scope>NUCLEOTIDE SEQUENCE [LARGE SCALE GENOMIC DNA]</scope>
    <source>
        <tissue evidence="1">Muscle</tissue>
    </source>
</reference>
<protein>
    <submittedName>
        <fullName evidence="1">Uncharacterized protein</fullName>
    </submittedName>
</protein>
<name>A0A5B7HWD9_PORTR</name>
<evidence type="ECO:0000313" key="2">
    <source>
        <dbReference type="Proteomes" id="UP000324222"/>
    </source>
</evidence>
<accession>A0A5B7HWD9</accession>
<evidence type="ECO:0000313" key="1">
    <source>
        <dbReference type="EMBL" id="MPC75702.1"/>
    </source>
</evidence>
<dbReference type="EMBL" id="VSRR010041676">
    <property type="protein sequence ID" value="MPC75702.1"/>
    <property type="molecule type" value="Genomic_DNA"/>
</dbReference>
<dbReference type="Proteomes" id="UP000324222">
    <property type="component" value="Unassembled WGS sequence"/>
</dbReference>
<gene>
    <name evidence="1" type="ORF">E2C01_070094</name>
</gene>
<dbReference type="AlphaFoldDB" id="A0A5B7HWD9"/>
<proteinExistence type="predicted"/>
<sequence length="130" mass="13465">MKLAASSVALSTCGRCTVSSVVCRESYGGVGWRGCAVESVERSGAGLGAGGWVVRYDCYLVCAASRDGEHCPPGSGVTLPLNLTQPAVCPGQYPVAGSMTHQAWVIAVLGVEVIRLPACCRDTGMPLKMM</sequence>